<feature type="transmembrane region" description="Helical" evidence="1">
    <location>
        <begin position="46"/>
        <end position="79"/>
    </location>
</feature>
<evidence type="ECO:0008006" key="4">
    <source>
        <dbReference type="Google" id="ProtNLM"/>
    </source>
</evidence>
<dbReference type="EMBL" id="LBOZ01000005">
    <property type="protein sequence ID" value="KKP47219.1"/>
    <property type="molecule type" value="Genomic_DNA"/>
</dbReference>
<reference evidence="2 3" key="1">
    <citation type="journal article" date="2015" name="Nature">
        <title>rRNA introns, odd ribosomes, and small enigmatic genomes across a large radiation of phyla.</title>
        <authorList>
            <person name="Brown C.T."/>
            <person name="Hug L.A."/>
            <person name="Thomas B.C."/>
            <person name="Sharon I."/>
            <person name="Castelle C.J."/>
            <person name="Singh A."/>
            <person name="Wilkins M.J."/>
            <person name="Williams K.H."/>
            <person name="Banfield J.F."/>
        </authorList>
    </citation>
    <scope>NUCLEOTIDE SEQUENCE [LARGE SCALE GENOMIC DNA]</scope>
</reference>
<name>A0A0F9ZSM7_9BACT</name>
<sequence>MKNYFVYFIFFLAFLERTAFDLGPNFELVTLAMVLSAFYLNPKYSLLFTSLLLIISDLLIGNTNIFIFTWSGFLIPVLFIKRFKNLKINNIFSGTFVGISSNLFFFIWTNFGVWALDSWGMYPKTLNGLLSSYVNGIPFLKYQLVSTIFFVPLGFLIYEICFNNLLIKSRYFVSAVYKKIYLFAKY</sequence>
<feature type="transmembrane region" description="Helical" evidence="1">
    <location>
        <begin position="91"/>
        <end position="116"/>
    </location>
</feature>
<evidence type="ECO:0000313" key="3">
    <source>
        <dbReference type="Proteomes" id="UP000033995"/>
    </source>
</evidence>
<protein>
    <recommendedName>
        <fullName evidence="4">Rod shape-determining protein MreD</fullName>
    </recommendedName>
</protein>
<keyword evidence="1" id="KW-1133">Transmembrane helix</keyword>
<gene>
    <name evidence="2" type="ORF">UR38_C0005G0032</name>
</gene>
<dbReference type="Proteomes" id="UP000033995">
    <property type="component" value="Unassembled WGS sequence"/>
</dbReference>
<keyword evidence="1" id="KW-0812">Transmembrane</keyword>
<keyword evidence="1" id="KW-0472">Membrane</keyword>
<feature type="transmembrane region" description="Helical" evidence="1">
    <location>
        <begin position="142"/>
        <end position="162"/>
    </location>
</feature>
<dbReference type="InterPro" id="IPR046487">
    <property type="entry name" value="DUF6580"/>
</dbReference>
<evidence type="ECO:0000256" key="1">
    <source>
        <dbReference type="SAM" id="Phobius"/>
    </source>
</evidence>
<dbReference type="Pfam" id="PF20221">
    <property type="entry name" value="DUF6580"/>
    <property type="match status" value="1"/>
</dbReference>
<comment type="caution">
    <text evidence="2">The sequence shown here is derived from an EMBL/GenBank/DDBJ whole genome shotgun (WGS) entry which is preliminary data.</text>
</comment>
<evidence type="ECO:0000313" key="2">
    <source>
        <dbReference type="EMBL" id="KKP47219.1"/>
    </source>
</evidence>
<accession>A0A0F9ZSM7</accession>
<proteinExistence type="predicted"/>
<dbReference type="AlphaFoldDB" id="A0A0F9ZSM7"/>
<organism evidence="2 3">
    <name type="scientific">Candidatus Woesebacteria bacterium GW2011_GWA2_33_28</name>
    <dbReference type="NCBI Taxonomy" id="1618561"/>
    <lineage>
        <taxon>Bacteria</taxon>
        <taxon>Candidatus Woeseibacteriota</taxon>
    </lineage>
</organism>